<sequence>MKRTILFITLTATFGLFIGCNSGKENQLNRLTKNEINDDWELLFDGKTFNGWRGLGRDSVQTDHWKVENGMIRKVNSDEVPLQANGKPVEGGDLMTIETFDSFELSFEWKIKKAGNSGIKYNVSEEMSTSYGGKYSALGFEYQILDDNDEMYKGKLKPSQYLASLYEMYPAENVQVNPIGEFNHSRIVLNGNHGEHWLNGIKVVEFEFGTAAFDSLFQQSKYARYPDFEKRRKGHIVITNHSDESWYRNIKIRKL</sequence>
<keyword evidence="3" id="KW-1185">Reference proteome</keyword>
<dbReference type="PROSITE" id="PS51257">
    <property type="entry name" value="PROKAR_LIPOPROTEIN"/>
    <property type="match status" value="1"/>
</dbReference>
<dbReference type="Proteomes" id="UP001145087">
    <property type="component" value="Unassembled WGS sequence"/>
</dbReference>
<evidence type="ECO:0000259" key="1">
    <source>
        <dbReference type="Pfam" id="PF06439"/>
    </source>
</evidence>
<dbReference type="InterPro" id="IPR010496">
    <property type="entry name" value="AL/BT2_dom"/>
</dbReference>
<reference evidence="2" key="1">
    <citation type="submission" date="2022-11" db="EMBL/GenBank/DDBJ databases">
        <title>Marilongibacter aestuarii gen. nov., sp. nov., isolated from tidal flat sediment.</title>
        <authorList>
            <person name="Jiayan W."/>
        </authorList>
    </citation>
    <scope>NUCLEOTIDE SEQUENCE</scope>
    <source>
        <strain evidence="2">Z1-6</strain>
    </source>
</reference>
<evidence type="ECO:0000313" key="2">
    <source>
        <dbReference type="EMBL" id="MCY1719453.1"/>
    </source>
</evidence>
<protein>
    <submittedName>
        <fullName evidence="2">DUF1080 domain-containing protein</fullName>
    </submittedName>
</protein>
<dbReference type="AlphaFoldDB" id="A0A9X3FBE8"/>
<accession>A0A9X3FBE8</accession>
<name>A0A9X3FBE8_9BACT</name>
<proteinExistence type="predicted"/>
<comment type="caution">
    <text evidence="2">The sequence shown here is derived from an EMBL/GenBank/DDBJ whole genome shotgun (WGS) entry which is preliminary data.</text>
</comment>
<organism evidence="2 3">
    <name type="scientific">Draconibacterium aestuarii</name>
    <dbReference type="NCBI Taxonomy" id="2998507"/>
    <lineage>
        <taxon>Bacteria</taxon>
        <taxon>Pseudomonadati</taxon>
        <taxon>Bacteroidota</taxon>
        <taxon>Bacteroidia</taxon>
        <taxon>Marinilabiliales</taxon>
        <taxon>Prolixibacteraceae</taxon>
        <taxon>Draconibacterium</taxon>
    </lineage>
</organism>
<dbReference type="GO" id="GO:0016787">
    <property type="term" value="F:hydrolase activity"/>
    <property type="evidence" value="ECO:0007669"/>
    <property type="project" value="InterPro"/>
</dbReference>
<feature type="domain" description="3-keto-alpha-glucoside-1,2-lyase/3-keto-2-hydroxy-glucal hydratase" evidence="1">
    <location>
        <begin position="39"/>
        <end position="253"/>
    </location>
</feature>
<dbReference type="EMBL" id="JAPOHD010000007">
    <property type="protein sequence ID" value="MCY1719453.1"/>
    <property type="molecule type" value="Genomic_DNA"/>
</dbReference>
<evidence type="ECO:0000313" key="3">
    <source>
        <dbReference type="Proteomes" id="UP001145087"/>
    </source>
</evidence>
<dbReference type="RefSeq" id="WP_343331790.1">
    <property type="nucleotide sequence ID" value="NZ_JAPOHD010000007.1"/>
</dbReference>
<dbReference type="Gene3D" id="2.60.120.560">
    <property type="entry name" value="Exo-inulinase, domain 1"/>
    <property type="match status" value="1"/>
</dbReference>
<gene>
    <name evidence="2" type="ORF">OU798_03820</name>
</gene>
<dbReference type="Pfam" id="PF06439">
    <property type="entry name" value="3keto-disac_hyd"/>
    <property type="match status" value="1"/>
</dbReference>